<dbReference type="AlphaFoldDB" id="A0A409WYY2"/>
<dbReference type="EMBL" id="NHYD01002984">
    <property type="protein sequence ID" value="PPQ83707.1"/>
    <property type="molecule type" value="Genomic_DNA"/>
</dbReference>
<proteinExistence type="predicted"/>
<organism evidence="1 2">
    <name type="scientific">Psilocybe cyanescens</name>
    <dbReference type="NCBI Taxonomy" id="93625"/>
    <lineage>
        <taxon>Eukaryota</taxon>
        <taxon>Fungi</taxon>
        <taxon>Dikarya</taxon>
        <taxon>Basidiomycota</taxon>
        <taxon>Agaricomycotina</taxon>
        <taxon>Agaricomycetes</taxon>
        <taxon>Agaricomycetidae</taxon>
        <taxon>Agaricales</taxon>
        <taxon>Agaricineae</taxon>
        <taxon>Strophariaceae</taxon>
        <taxon>Psilocybe</taxon>
    </lineage>
</organism>
<keyword evidence="2" id="KW-1185">Reference proteome</keyword>
<dbReference type="InParanoid" id="A0A409WYY2"/>
<accession>A0A409WYY2</accession>
<name>A0A409WYY2_PSICY</name>
<protein>
    <submittedName>
        <fullName evidence="1">Uncharacterized protein</fullName>
    </submittedName>
</protein>
<evidence type="ECO:0000313" key="1">
    <source>
        <dbReference type="EMBL" id="PPQ83707.1"/>
    </source>
</evidence>
<gene>
    <name evidence="1" type="ORF">CVT25_006141</name>
</gene>
<sequence>MANLIRSAKSGSDWSSNELLAFNIRVVDAGIVAFFNTTELPQPMVSTTILTSVDKPDGPLIKDDCLFFQYMKMVEKPRSSESGDNDFAAFLLRITNYDELDRVICQRTEISFPMVGQRVDAKVDVCLVNDLEFLLLVQGDKRVASYEDPEPQVIAEAIAAFYQNNLQRRLSGLQPLASKYIPAIAMIGTAPVFYRIPVTTMLLDALATASYPQEETTVLRFIPPVPNQERYQVDGMRPLANRRAILQCFEAFKAVIVRILCHGLKQRCI</sequence>
<evidence type="ECO:0000313" key="2">
    <source>
        <dbReference type="Proteomes" id="UP000283269"/>
    </source>
</evidence>
<comment type="caution">
    <text evidence="1">The sequence shown here is derived from an EMBL/GenBank/DDBJ whole genome shotgun (WGS) entry which is preliminary data.</text>
</comment>
<dbReference type="OrthoDB" id="3213671at2759"/>
<dbReference type="Proteomes" id="UP000283269">
    <property type="component" value="Unassembled WGS sequence"/>
</dbReference>
<reference evidence="1 2" key="1">
    <citation type="journal article" date="2018" name="Evol. Lett.">
        <title>Horizontal gene cluster transfer increased hallucinogenic mushroom diversity.</title>
        <authorList>
            <person name="Reynolds H.T."/>
            <person name="Vijayakumar V."/>
            <person name="Gluck-Thaler E."/>
            <person name="Korotkin H.B."/>
            <person name="Matheny P.B."/>
            <person name="Slot J.C."/>
        </authorList>
    </citation>
    <scope>NUCLEOTIDE SEQUENCE [LARGE SCALE GENOMIC DNA]</scope>
    <source>
        <strain evidence="1 2">2631</strain>
    </source>
</reference>